<dbReference type="PROSITE" id="PS50043">
    <property type="entry name" value="HTH_LUXR_2"/>
    <property type="match status" value="1"/>
</dbReference>
<dbReference type="InterPro" id="IPR036388">
    <property type="entry name" value="WH-like_DNA-bd_sf"/>
</dbReference>
<dbReference type="RefSeq" id="WP_379572976.1">
    <property type="nucleotide sequence ID" value="NZ_JBHUFV010000022.1"/>
</dbReference>
<comment type="caution">
    <text evidence="4">The sequence shown here is derived from an EMBL/GenBank/DDBJ whole genome shotgun (WGS) entry which is preliminary data.</text>
</comment>
<gene>
    <name evidence="4" type="ORF">ACFSKW_15785</name>
</gene>
<organism evidence="4 5">
    <name type="scientific">Nonomuraea mangrovi</name>
    <dbReference type="NCBI Taxonomy" id="2316207"/>
    <lineage>
        <taxon>Bacteria</taxon>
        <taxon>Bacillati</taxon>
        <taxon>Actinomycetota</taxon>
        <taxon>Actinomycetes</taxon>
        <taxon>Streptosporangiales</taxon>
        <taxon>Streptosporangiaceae</taxon>
        <taxon>Nonomuraea</taxon>
    </lineage>
</organism>
<dbReference type="PANTHER" id="PTHR16305:SF35">
    <property type="entry name" value="TRANSCRIPTIONAL ACTIVATOR DOMAIN"/>
    <property type="match status" value="1"/>
</dbReference>
<dbReference type="InterPro" id="IPR016032">
    <property type="entry name" value="Sig_transdc_resp-reg_C-effctor"/>
</dbReference>
<dbReference type="CDD" id="cd06170">
    <property type="entry name" value="LuxR_C_like"/>
    <property type="match status" value="1"/>
</dbReference>
<dbReference type="PRINTS" id="PR00038">
    <property type="entry name" value="HTHLUXR"/>
</dbReference>
<feature type="domain" description="HTH luxR-type" evidence="3">
    <location>
        <begin position="770"/>
        <end position="833"/>
    </location>
</feature>
<dbReference type="SUPFAM" id="SSF52540">
    <property type="entry name" value="P-loop containing nucleoside triphosphate hydrolases"/>
    <property type="match status" value="1"/>
</dbReference>
<dbReference type="InterPro" id="IPR027417">
    <property type="entry name" value="P-loop_NTPase"/>
</dbReference>
<dbReference type="SUPFAM" id="SSF46894">
    <property type="entry name" value="C-terminal effector domain of the bipartite response regulators"/>
    <property type="match status" value="1"/>
</dbReference>
<protein>
    <submittedName>
        <fullName evidence="4">AAA family ATPase</fullName>
    </submittedName>
</protein>
<proteinExistence type="predicted"/>
<keyword evidence="1" id="KW-0547">Nucleotide-binding</keyword>
<dbReference type="Gene3D" id="3.40.50.300">
    <property type="entry name" value="P-loop containing nucleotide triphosphate hydrolases"/>
    <property type="match status" value="1"/>
</dbReference>
<dbReference type="Proteomes" id="UP001597368">
    <property type="component" value="Unassembled WGS sequence"/>
</dbReference>
<evidence type="ECO:0000313" key="4">
    <source>
        <dbReference type="EMBL" id="MFD1932937.1"/>
    </source>
</evidence>
<evidence type="ECO:0000313" key="5">
    <source>
        <dbReference type="Proteomes" id="UP001597368"/>
    </source>
</evidence>
<evidence type="ECO:0000256" key="1">
    <source>
        <dbReference type="ARBA" id="ARBA00022741"/>
    </source>
</evidence>
<dbReference type="PROSITE" id="PS00622">
    <property type="entry name" value="HTH_LUXR_1"/>
    <property type="match status" value="1"/>
</dbReference>
<keyword evidence="5" id="KW-1185">Reference proteome</keyword>
<dbReference type="InterPro" id="IPR041664">
    <property type="entry name" value="AAA_16"/>
</dbReference>
<keyword evidence="2" id="KW-0067">ATP-binding</keyword>
<dbReference type="InterPro" id="IPR000792">
    <property type="entry name" value="Tscrpt_reg_LuxR_C"/>
</dbReference>
<dbReference type="Pfam" id="PF00196">
    <property type="entry name" value="GerE"/>
    <property type="match status" value="1"/>
</dbReference>
<dbReference type="Gene3D" id="1.10.10.10">
    <property type="entry name" value="Winged helix-like DNA-binding domain superfamily/Winged helix DNA-binding domain"/>
    <property type="match status" value="1"/>
</dbReference>
<evidence type="ECO:0000259" key="3">
    <source>
        <dbReference type="PROSITE" id="PS50043"/>
    </source>
</evidence>
<dbReference type="PANTHER" id="PTHR16305">
    <property type="entry name" value="TESTICULAR SOLUBLE ADENYLYL CYCLASE"/>
    <property type="match status" value="1"/>
</dbReference>
<sequence>MLHGRQKELDRLRGLVADARQGHSAALVIRAEPGTGKTALLGAAAHDAGIRVLRVEGVETEAELPFAALHLILRPLLGGLDALPEPQADALRGVLGLAAGPGGHDRFLTGLATLTLLAEHGPLLCLLDDAHWIDRASLDALLFAARRLEADGVVLVFATRCVERDLFTTAGLPELRLEGLERAAALEVLAERAPGLPPATRDRVVAESGGNPLALIELPRMDVDSLAAGPLPIPHRLQEAYQDRVAALPPDTRTLLLALAAEGELSAALQATGLSIAALAPAESAGLVAGADFRHPLVRAAAYQSASFGERVAVHRALADVTSDERRARHLAAAATGPDEEVAAALEAAAATAREVSGYGEAAAALERAARLTPDTGERARRLTAAAALAADSGQGERARVLLDQSAHLAGSSQELVRLRARIEFEHGSPESAWRLLLDAGQDLLVEAARVAWSVGDVEGLRAVRDRMGEGRAGLVGGAVELLGADPGTGLDLIRRHLGEAPERRDGLDLNPTSFALLSGDFATARDHLRALAADLRFRGAIGWLPGVLAVLAETETLLGFTRAAEATAGEAVRIAEDTGQRRHAVVARGLLAHAAALRGEQPGGELDGDWAERARAVYDLLSGRWESALDRLGRLAHRPHGVCFAADQVEAAVRAGRPAEGALGRYESWALASGLPWALAVRQRCLAMLADEPEEHYEQAVSCPDLPLQQARSRLHYGEWLRRSRRKSEARIQLRAAMEAFEQAGAVLWADHCRAELRAAGEAVVARPADGSLSELTPQELQIVRLAATGATNKEIGAQLFLSPKTVGHHLYRAFPKLGVSNRTELASLHLT</sequence>
<dbReference type="SMART" id="SM00421">
    <property type="entry name" value="HTH_LUXR"/>
    <property type="match status" value="1"/>
</dbReference>
<reference evidence="5" key="1">
    <citation type="journal article" date="2019" name="Int. J. Syst. Evol. Microbiol.">
        <title>The Global Catalogue of Microorganisms (GCM) 10K type strain sequencing project: providing services to taxonomists for standard genome sequencing and annotation.</title>
        <authorList>
            <consortium name="The Broad Institute Genomics Platform"/>
            <consortium name="The Broad Institute Genome Sequencing Center for Infectious Disease"/>
            <person name="Wu L."/>
            <person name="Ma J."/>
        </authorList>
    </citation>
    <scope>NUCLEOTIDE SEQUENCE [LARGE SCALE GENOMIC DNA]</scope>
    <source>
        <strain evidence="5">ICMP 6774ER</strain>
    </source>
</reference>
<name>A0ABW4SWF8_9ACTN</name>
<accession>A0ABW4SWF8</accession>
<dbReference type="EMBL" id="JBHUFV010000022">
    <property type="protein sequence ID" value="MFD1932937.1"/>
    <property type="molecule type" value="Genomic_DNA"/>
</dbReference>
<dbReference type="Pfam" id="PF13191">
    <property type="entry name" value="AAA_16"/>
    <property type="match status" value="1"/>
</dbReference>
<evidence type="ECO:0000256" key="2">
    <source>
        <dbReference type="ARBA" id="ARBA00022840"/>
    </source>
</evidence>